<feature type="domain" description="Dynein heavy chain AAA lid" evidence="1">
    <location>
        <begin position="73"/>
        <end position="170"/>
    </location>
</feature>
<dbReference type="GO" id="GO:0007018">
    <property type="term" value="P:microtubule-based movement"/>
    <property type="evidence" value="ECO:0007669"/>
    <property type="project" value="InterPro"/>
</dbReference>
<dbReference type="GO" id="GO:0051959">
    <property type="term" value="F:dynein light intermediate chain binding"/>
    <property type="evidence" value="ECO:0007669"/>
    <property type="project" value="InterPro"/>
</dbReference>
<dbReference type="PANTHER" id="PTHR45703">
    <property type="entry name" value="DYNEIN HEAVY CHAIN"/>
    <property type="match status" value="1"/>
</dbReference>
<gene>
    <name evidence="3" type="primary">LOC125386642</name>
</gene>
<dbReference type="Gene3D" id="3.40.50.300">
    <property type="entry name" value="P-loop containing nucleotide triphosphate hydrolases"/>
    <property type="match status" value="1"/>
</dbReference>
<keyword evidence="2" id="KW-1185">Reference proteome</keyword>
<organism evidence="2 3">
    <name type="scientific">Bombus terrestris</name>
    <name type="common">Buff-tailed bumblebee</name>
    <name type="synonym">Apis terrestris</name>
    <dbReference type="NCBI Taxonomy" id="30195"/>
    <lineage>
        <taxon>Eukaryota</taxon>
        <taxon>Metazoa</taxon>
        <taxon>Ecdysozoa</taxon>
        <taxon>Arthropoda</taxon>
        <taxon>Hexapoda</taxon>
        <taxon>Insecta</taxon>
        <taxon>Pterygota</taxon>
        <taxon>Neoptera</taxon>
        <taxon>Endopterygota</taxon>
        <taxon>Hymenoptera</taxon>
        <taxon>Apocrita</taxon>
        <taxon>Aculeata</taxon>
        <taxon>Apoidea</taxon>
        <taxon>Anthophila</taxon>
        <taxon>Apidae</taxon>
        <taxon>Bombus</taxon>
        <taxon>Bombus</taxon>
    </lineage>
</organism>
<evidence type="ECO:0000259" key="1">
    <source>
        <dbReference type="Pfam" id="PF18198"/>
    </source>
</evidence>
<dbReference type="InterPro" id="IPR042219">
    <property type="entry name" value="AAA_lid_11_sf"/>
</dbReference>
<dbReference type="Proteomes" id="UP000835206">
    <property type="component" value="Chromosome 17"/>
</dbReference>
<dbReference type="Gene3D" id="1.10.8.720">
    <property type="entry name" value="Region D6 of dynein motor"/>
    <property type="match status" value="1"/>
</dbReference>
<dbReference type="OrthoDB" id="447173at2759"/>
<dbReference type="RefSeq" id="XP_048269601.1">
    <property type="nucleotide sequence ID" value="XM_048413644.1"/>
</dbReference>
<reference evidence="3" key="1">
    <citation type="submission" date="2025-08" db="UniProtKB">
        <authorList>
            <consortium name="RefSeq"/>
        </authorList>
    </citation>
    <scope>IDENTIFICATION</scope>
</reference>
<dbReference type="GO" id="GO:0045505">
    <property type="term" value="F:dynein intermediate chain binding"/>
    <property type="evidence" value="ECO:0007669"/>
    <property type="project" value="InterPro"/>
</dbReference>
<dbReference type="Pfam" id="PF18198">
    <property type="entry name" value="AAA_lid_11"/>
    <property type="match status" value="1"/>
</dbReference>
<accession>A0A9C6SYB5</accession>
<proteinExistence type="predicted"/>
<dbReference type="GO" id="GO:0030286">
    <property type="term" value="C:dynein complex"/>
    <property type="evidence" value="ECO:0007669"/>
    <property type="project" value="InterPro"/>
</dbReference>
<dbReference type="InterPro" id="IPR027417">
    <property type="entry name" value="P-loop_NTPase"/>
</dbReference>
<sequence>MEQCSENPHDDYRLFISAEPSPDPHESIIPQGILESAIKITNEPPSGIQANIHKALDNFTQETLESCSKETEFKAILFALCYYHAVLAERRKFGAQGWNRSYPFNFGDLTISVSVLFNYLENSIKVPWKDLRYLFGEIMYGGHITDDWDRRLCKTYLVEYLKTELVEGIYDNSQ</sequence>
<protein>
    <submittedName>
        <fullName evidence="3">Dynein axonemal heavy chain 17-like</fullName>
    </submittedName>
</protein>
<evidence type="ECO:0000313" key="2">
    <source>
        <dbReference type="Proteomes" id="UP000835206"/>
    </source>
</evidence>
<name>A0A9C6SYB5_BOMTE</name>
<dbReference type="PANTHER" id="PTHR45703:SF8">
    <property type="entry name" value="DYNEINS HEAVY CHAIN"/>
    <property type="match status" value="1"/>
</dbReference>
<evidence type="ECO:0000313" key="3">
    <source>
        <dbReference type="RefSeq" id="XP_048269601.1"/>
    </source>
</evidence>
<dbReference type="InterPro" id="IPR041658">
    <property type="entry name" value="AAA_lid_11"/>
</dbReference>
<dbReference type="KEGG" id="bter:125386642"/>
<dbReference type="InterPro" id="IPR026983">
    <property type="entry name" value="DHC"/>
</dbReference>
<dbReference type="GeneID" id="125386642"/>
<dbReference type="AlphaFoldDB" id="A0A9C6SYB5"/>
<dbReference type="FunFam" id="1.10.8.720:FF:000002">
    <property type="entry name" value="Dynein heavy chain 9, axonemal"/>
    <property type="match status" value="1"/>
</dbReference>